<dbReference type="OrthoDB" id="683622at2759"/>
<feature type="transmembrane region" description="Helical" evidence="7">
    <location>
        <begin position="133"/>
        <end position="152"/>
    </location>
</feature>
<evidence type="ECO:0000256" key="2">
    <source>
        <dbReference type="ARBA" id="ARBA00006213"/>
    </source>
</evidence>
<keyword evidence="5 7" id="KW-1133">Transmembrane helix</keyword>
<protein>
    <recommendedName>
        <fullName evidence="7">Probable purine permease</fullName>
    </recommendedName>
</protein>
<dbReference type="RefSeq" id="XP_008799578.3">
    <property type="nucleotide sequence ID" value="XM_008801356.3"/>
</dbReference>
<keyword evidence="9" id="KW-1185">Reference proteome</keyword>
<gene>
    <name evidence="10" type="primary">LOC103714187</name>
</gene>
<evidence type="ECO:0000256" key="6">
    <source>
        <dbReference type="ARBA" id="ARBA00023136"/>
    </source>
</evidence>
<comment type="similarity">
    <text evidence="2 7">Belongs to the purine permeases (TC 2.A.7.14) family.</text>
</comment>
<dbReference type="KEGG" id="pda:103714187"/>
<dbReference type="GO" id="GO:0015211">
    <property type="term" value="F:purine nucleoside transmembrane transporter activity"/>
    <property type="evidence" value="ECO:0007669"/>
    <property type="project" value="UniProtKB-UniRule"/>
</dbReference>
<feature type="transmembrane region" description="Helical" evidence="7">
    <location>
        <begin position="184"/>
        <end position="209"/>
    </location>
</feature>
<evidence type="ECO:0000256" key="7">
    <source>
        <dbReference type="RuleBase" id="RU368015"/>
    </source>
</evidence>
<reference evidence="9" key="1">
    <citation type="journal article" date="2019" name="Nat. Commun.">
        <title>Genome-wide association mapping of date palm fruit traits.</title>
        <authorList>
            <person name="Hazzouri K.M."/>
            <person name="Gros-Balthazard M."/>
            <person name="Flowers J.M."/>
            <person name="Copetti D."/>
            <person name="Lemansour A."/>
            <person name="Lebrun M."/>
            <person name="Masmoudi K."/>
            <person name="Ferrand S."/>
            <person name="Dhar M.I."/>
            <person name="Fresquez Z.A."/>
            <person name="Rosas U."/>
            <person name="Zhang J."/>
            <person name="Talag J."/>
            <person name="Lee S."/>
            <person name="Kudrna D."/>
            <person name="Powell R.F."/>
            <person name="Leitch I.J."/>
            <person name="Krueger R.R."/>
            <person name="Wing R.A."/>
            <person name="Amiri K.M.A."/>
            <person name="Purugganan M.D."/>
        </authorList>
    </citation>
    <scope>NUCLEOTIDE SEQUENCE [LARGE SCALE GENOMIC DNA]</scope>
    <source>
        <strain evidence="9">cv. Khalas</strain>
    </source>
</reference>
<evidence type="ECO:0000256" key="3">
    <source>
        <dbReference type="ARBA" id="ARBA00022448"/>
    </source>
</evidence>
<feature type="transmembrane region" description="Helical" evidence="7">
    <location>
        <begin position="69"/>
        <end position="88"/>
    </location>
</feature>
<dbReference type="PANTHER" id="PTHR31376:SF3">
    <property type="entry name" value="PURINE PERMEASE 4-RELATED"/>
    <property type="match status" value="1"/>
</dbReference>
<evidence type="ECO:0000313" key="9">
    <source>
        <dbReference type="Proteomes" id="UP000228380"/>
    </source>
</evidence>
<feature type="transmembrane region" description="Helical" evidence="7">
    <location>
        <begin position="36"/>
        <end position="57"/>
    </location>
</feature>
<dbReference type="PANTHER" id="PTHR31376">
    <property type="entry name" value="OS09G0467300 PROTEIN-RELATED"/>
    <property type="match status" value="1"/>
</dbReference>
<feature type="region of interest" description="Disordered" evidence="8">
    <location>
        <begin position="1"/>
        <end position="25"/>
    </location>
</feature>
<feature type="transmembrane region" description="Helical" evidence="7">
    <location>
        <begin position="294"/>
        <end position="312"/>
    </location>
</feature>
<feature type="compositionally biased region" description="Acidic residues" evidence="8">
    <location>
        <begin position="348"/>
        <end position="359"/>
    </location>
</feature>
<feature type="transmembrane region" description="Helical" evidence="7">
    <location>
        <begin position="262"/>
        <end position="287"/>
    </location>
</feature>
<evidence type="ECO:0000256" key="8">
    <source>
        <dbReference type="SAM" id="MobiDB-lite"/>
    </source>
</evidence>
<organism evidence="9 10">
    <name type="scientific">Phoenix dactylifera</name>
    <name type="common">Date palm</name>
    <dbReference type="NCBI Taxonomy" id="42345"/>
    <lineage>
        <taxon>Eukaryota</taxon>
        <taxon>Viridiplantae</taxon>
        <taxon>Streptophyta</taxon>
        <taxon>Embryophyta</taxon>
        <taxon>Tracheophyta</taxon>
        <taxon>Spermatophyta</taxon>
        <taxon>Magnoliopsida</taxon>
        <taxon>Liliopsida</taxon>
        <taxon>Arecaceae</taxon>
        <taxon>Coryphoideae</taxon>
        <taxon>Phoeniceae</taxon>
        <taxon>Phoenix</taxon>
    </lineage>
</organism>
<keyword evidence="6 7" id="KW-0472">Membrane</keyword>
<dbReference type="Pfam" id="PF16913">
    <property type="entry name" value="PUNUT"/>
    <property type="match status" value="1"/>
</dbReference>
<evidence type="ECO:0000256" key="4">
    <source>
        <dbReference type="ARBA" id="ARBA00022692"/>
    </source>
</evidence>
<evidence type="ECO:0000256" key="5">
    <source>
        <dbReference type="ARBA" id="ARBA00022989"/>
    </source>
</evidence>
<feature type="transmembrane region" description="Helical" evidence="7">
    <location>
        <begin position="230"/>
        <end position="250"/>
    </location>
</feature>
<dbReference type="Proteomes" id="UP000228380">
    <property type="component" value="Chromosome 4"/>
</dbReference>
<name>A0A8B7CHX8_PHODC</name>
<dbReference type="InterPro" id="IPR030182">
    <property type="entry name" value="PUP_plant"/>
</dbReference>
<dbReference type="AlphaFoldDB" id="A0A8B7CHX8"/>
<keyword evidence="4 7" id="KW-0812">Transmembrane</keyword>
<feature type="transmembrane region" description="Helical" evidence="7">
    <location>
        <begin position="100"/>
        <end position="121"/>
    </location>
</feature>
<dbReference type="GO" id="GO:0005345">
    <property type="term" value="F:purine nucleobase transmembrane transporter activity"/>
    <property type="evidence" value="ECO:0007669"/>
    <property type="project" value="UniProtKB-UniRule"/>
</dbReference>
<evidence type="ECO:0000313" key="10">
    <source>
        <dbReference type="RefSeq" id="XP_008799578.3"/>
    </source>
</evidence>
<dbReference type="GO" id="GO:0016020">
    <property type="term" value="C:membrane"/>
    <property type="evidence" value="ECO:0007669"/>
    <property type="project" value="UniProtKB-SubCell"/>
</dbReference>
<reference evidence="10" key="2">
    <citation type="submission" date="2025-08" db="UniProtKB">
        <authorList>
            <consortium name="RefSeq"/>
        </authorList>
    </citation>
    <scope>IDENTIFICATION</scope>
    <source>
        <tissue evidence="10">Young leaves</tissue>
    </source>
</reference>
<feature type="transmembrane region" description="Helical" evidence="7">
    <location>
        <begin position="318"/>
        <end position="336"/>
    </location>
</feature>
<dbReference type="InterPro" id="IPR037185">
    <property type="entry name" value="EmrE-like"/>
</dbReference>
<feature type="region of interest" description="Disordered" evidence="8">
    <location>
        <begin position="340"/>
        <end position="364"/>
    </location>
</feature>
<dbReference type="GeneID" id="103714187"/>
<accession>A0A8B7CHX8</accession>
<proteinExistence type="inferred from homology"/>
<dbReference type="SUPFAM" id="SSF103481">
    <property type="entry name" value="Multidrug resistance efflux transporter EmrE"/>
    <property type="match status" value="1"/>
</dbReference>
<keyword evidence="3 7" id="KW-0813">Transport</keyword>
<comment type="subcellular location">
    <subcellularLocation>
        <location evidence="1 7">Membrane</location>
        <topology evidence="1 7">Multi-pass membrane protein</topology>
    </subcellularLocation>
</comment>
<evidence type="ECO:0000256" key="1">
    <source>
        <dbReference type="ARBA" id="ARBA00004141"/>
    </source>
</evidence>
<sequence>MATTLAPVEEGGSGGGGDQTEGSRMLRGASDRRSHYALLGVNYVALFVGTLASTLLSRFYFVHGGSKRWVATLVQSAGFPLLLVPIYLSPSSSAPFSRFSPRLFALCVLLGLLLGVNNLFISCGQSYLPVSTYSLILSSQLAFILVLTALLVRQPLTFSNLNCVVLLTLASILLATGSDSDRPAGISSSCFFLGFAATLGAAGLFAAYLPAMELVYRKVDGYRMVMEVQVVMEAAAAALAAAGVAAGGRWSVEERWDLGKAGYWATIAATVVSWQLCFMGTAGMVYLTSSLNSGICMTALLAVNVLGGVVTFGDMFGGQKAVALALCLWGFSSYLYGEYKKKKKKKEEEEEEEEDEEGEKGEVAVVVAEGDKERLGGGSGGDGDFKL</sequence>
<feature type="transmembrane region" description="Helical" evidence="7">
    <location>
        <begin position="159"/>
        <end position="178"/>
    </location>
</feature>